<organism evidence="1 2">
    <name type="scientific">Candidatus Methanoperedens nitratireducens</name>
    <dbReference type="NCBI Taxonomy" id="1392998"/>
    <lineage>
        <taxon>Archaea</taxon>
        <taxon>Methanobacteriati</taxon>
        <taxon>Methanobacteriota</taxon>
        <taxon>Stenosarchaea group</taxon>
        <taxon>Methanomicrobia</taxon>
        <taxon>Methanosarcinales</taxon>
        <taxon>ANME-2 cluster</taxon>
        <taxon>Candidatus Methanoperedentaceae</taxon>
        <taxon>Candidatus Methanoperedens</taxon>
    </lineage>
</organism>
<sequence>MDPFNWYAQKEESTKIEIYEYNGLKGTSQYNDTFQRLNVISGGDGLDNALRLADELPQLKMFRWRAHSVAVNASYSNETWSLEYYDPIQKVQMRGISGTFRRAGARFGSLMINVTGNKAVCTIDLQNHNVISVYDEIRGTG</sequence>
<dbReference type="EMBL" id="LKCM01000337">
    <property type="protein sequence ID" value="KPQ41525.1"/>
    <property type="molecule type" value="Genomic_DNA"/>
</dbReference>
<comment type="caution">
    <text evidence="1">The sequence shown here is derived from an EMBL/GenBank/DDBJ whole genome shotgun (WGS) entry which is preliminary data.</text>
</comment>
<protein>
    <submittedName>
        <fullName evidence="1">Uncharacterized protein</fullName>
    </submittedName>
</protein>
<reference evidence="1 2" key="1">
    <citation type="submission" date="2015-09" db="EMBL/GenBank/DDBJ databases">
        <title>A metagenomics-based metabolic model of nitrate-dependent anaerobic oxidation of methane by Methanoperedens-like archaea.</title>
        <authorList>
            <person name="Arshad A."/>
            <person name="Speth D.R."/>
            <person name="De Graaf R.M."/>
            <person name="Op Den Camp H.J."/>
            <person name="Jetten M.S."/>
            <person name="Welte C.U."/>
        </authorList>
    </citation>
    <scope>NUCLEOTIDE SEQUENCE [LARGE SCALE GENOMIC DNA]</scope>
</reference>
<gene>
    <name evidence="1" type="ORF">MPEBLZ_03888</name>
</gene>
<dbReference type="Proteomes" id="UP000050360">
    <property type="component" value="Unassembled WGS sequence"/>
</dbReference>
<name>A0A0P8ABX0_9EURY</name>
<evidence type="ECO:0000313" key="2">
    <source>
        <dbReference type="Proteomes" id="UP000050360"/>
    </source>
</evidence>
<accession>A0A0P8ABX0</accession>
<proteinExistence type="predicted"/>
<evidence type="ECO:0000313" key="1">
    <source>
        <dbReference type="EMBL" id="KPQ41525.1"/>
    </source>
</evidence>
<dbReference type="AlphaFoldDB" id="A0A0P8ABX0"/>